<comment type="catalytic activity">
    <reaction evidence="15">
        <text>ATP + H2O = ADP + phosphate + H(+)</text>
        <dbReference type="Rhea" id="RHEA:13065"/>
        <dbReference type="ChEBI" id="CHEBI:15377"/>
        <dbReference type="ChEBI" id="CHEBI:15378"/>
        <dbReference type="ChEBI" id="CHEBI:30616"/>
        <dbReference type="ChEBI" id="CHEBI:43474"/>
        <dbReference type="ChEBI" id="CHEBI:456216"/>
    </reaction>
</comment>
<dbReference type="GO" id="GO:0003723">
    <property type="term" value="F:RNA binding"/>
    <property type="evidence" value="ECO:0007669"/>
    <property type="project" value="InterPro"/>
</dbReference>
<keyword evidence="10" id="KW-0255">Endonuclease</keyword>
<evidence type="ECO:0000256" key="6">
    <source>
        <dbReference type="ARBA" id="ARBA00022705"/>
    </source>
</evidence>
<evidence type="ECO:0000256" key="15">
    <source>
        <dbReference type="ARBA" id="ARBA00049360"/>
    </source>
</evidence>
<keyword evidence="12" id="KW-0190">Covalent protein-DNA linkage</keyword>
<evidence type="ECO:0000256" key="14">
    <source>
        <dbReference type="ARBA" id="ARBA00023268"/>
    </source>
</evidence>
<evidence type="ECO:0000256" key="12">
    <source>
        <dbReference type="ARBA" id="ARBA00023124"/>
    </source>
</evidence>
<evidence type="ECO:0000256" key="11">
    <source>
        <dbReference type="ARBA" id="ARBA00022801"/>
    </source>
</evidence>
<dbReference type="GO" id="GO:0003724">
    <property type="term" value="F:RNA helicase activity"/>
    <property type="evidence" value="ECO:0007669"/>
    <property type="project" value="InterPro"/>
</dbReference>
<keyword evidence="14" id="KW-0511">Multifunctional enzyme</keyword>
<accession>A0A6M3YRR0</accession>
<dbReference type="Pfam" id="PF02407">
    <property type="entry name" value="Viral_Rep"/>
    <property type="match status" value="1"/>
</dbReference>
<keyword evidence="9" id="KW-0547">Nucleotide-binding</keyword>
<dbReference type="InterPro" id="IPR000605">
    <property type="entry name" value="Helicase_SF3_ssDNA/RNA_vir"/>
</dbReference>
<evidence type="ECO:0000256" key="3">
    <source>
        <dbReference type="ARBA" id="ARBA00022562"/>
    </source>
</evidence>
<dbReference type="EMBL" id="MT138074">
    <property type="protein sequence ID" value="QJI53594.1"/>
    <property type="molecule type" value="Genomic_DNA"/>
</dbReference>
<dbReference type="PROSITE" id="PS52020">
    <property type="entry name" value="CRESS_DNA_REP"/>
    <property type="match status" value="1"/>
</dbReference>
<protein>
    <submittedName>
        <fullName evidence="17">Replication-associated protein</fullName>
    </submittedName>
</protein>
<dbReference type="Pfam" id="PF00910">
    <property type="entry name" value="RNA_helicase"/>
    <property type="match status" value="1"/>
</dbReference>
<dbReference type="GO" id="GO:0042025">
    <property type="term" value="C:host cell nucleus"/>
    <property type="evidence" value="ECO:0007669"/>
    <property type="project" value="UniProtKB-SubCell"/>
</dbReference>
<name>A0A6M3YRR0_9VIRU</name>
<feature type="domain" description="CRESS-DNA virus Rep endonuclease" evidence="16">
    <location>
        <begin position="169"/>
        <end position="274"/>
    </location>
</feature>
<keyword evidence="11" id="KW-0378">Hydrolase</keyword>
<evidence type="ECO:0000256" key="2">
    <source>
        <dbReference type="ARBA" id="ARBA00004147"/>
    </source>
</evidence>
<keyword evidence="8" id="KW-0479">Metal-binding</keyword>
<evidence type="ECO:0000256" key="7">
    <source>
        <dbReference type="ARBA" id="ARBA00022722"/>
    </source>
</evidence>
<keyword evidence="6" id="KW-0235">DNA replication</keyword>
<reference evidence="17" key="1">
    <citation type="submission" date="2020-01" db="EMBL/GenBank/DDBJ databases">
        <title>Viral genomes from wild and zoo birds in China.</title>
        <authorList>
            <person name="Yao Y."/>
            <person name="Shan T."/>
            <person name="Yang S."/>
            <person name="Zhang W."/>
        </authorList>
    </citation>
    <scope>NUCLEOTIDE SEQUENCE</scope>
    <source>
        <strain evidence="17">Tou80cre2</strain>
    </source>
</reference>
<dbReference type="InterPro" id="IPR049912">
    <property type="entry name" value="CRESS_DNA_REP"/>
</dbReference>
<evidence type="ECO:0000256" key="4">
    <source>
        <dbReference type="ARBA" id="ARBA00022679"/>
    </source>
</evidence>
<keyword evidence="4" id="KW-0808">Transferase</keyword>
<keyword evidence="7" id="KW-0540">Nuclease</keyword>
<evidence type="ECO:0000256" key="9">
    <source>
        <dbReference type="ARBA" id="ARBA00022741"/>
    </source>
</evidence>
<evidence type="ECO:0000313" key="17">
    <source>
        <dbReference type="EMBL" id="QJI53594.1"/>
    </source>
</evidence>
<evidence type="ECO:0000256" key="13">
    <source>
        <dbReference type="ARBA" id="ARBA00023125"/>
    </source>
</evidence>
<evidence type="ECO:0000256" key="8">
    <source>
        <dbReference type="ARBA" id="ARBA00022723"/>
    </source>
</evidence>
<dbReference type="GO" id="GO:0046872">
    <property type="term" value="F:metal ion binding"/>
    <property type="evidence" value="ECO:0007669"/>
    <property type="project" value="UniProtKB-KW"/>
</dbReference>
<evidence type="ECO:0000256" key="1">
    <source>
        <dbReference type="ARBA" id="ARBA00001936"/>
    </source>
</evidence>
<keyword evidence="13" id="KW-0238">DNA-binding</keyword>
<dbReference type="GO" id="GO:0016779">
    <property type="term" value="F:nucleotidyltransferase activity"/>
    <property type="evidence" value="ECO:0007669"/>
    <property type="project" value="UniProtKB-KW"/>
</dbReference>
<keyword evidence="5" id="KW-0548">Nucleotidyltransferase</keyword>
<evidence type="ECO:0000256" key="10">
    <source>
        <dbReference type="ARBA" id="ARBA00022759"/>
    </source>
</evidence>
<dbReference type="GO" id="GO:0004519">
    <property type="term" value="F:endonuclease activity"/>
    <property type="evidence" value="ECO:0007669"/>
    <property type="project" value="UniProtKB-KW"/>
</dbReference>
<evidence type="ECO:0000256" key="5">
    <source>
        <dbReference type="ARBA" id="ARBA00022695"/>
    </source>
</evidence>
<dbReference type="GO" id="GO:0016787">
    <property type="term" value="F:hydrolase activity"/>
    <property type="evidence" value="ECO:0007669"/>
    <property type="project" value="UniProtKB-KW"/>
</dbReference>
<dbReference type="GO" id="GO:0000166">
    <property type="term" value="F:nucleotide binding"/>
    <property type="evidence" value="ECO:0007669"/>
    <property type="project" value="UniProtKB-KW"/>
</dbReference>
<organism evidence="17">
    <name type="scientific">Cressdnaviricota sp</name>
    <dbReference type="NCBI Taxonomy" id="2748378"/>
    <lineage>
        <taxon>Viruses</taxon>
        <taxon>Monodnaviria</taxon>
        <taxon>Shotokuvirae</taxon>
        <taxon>Cressdnaviricota</taxon>
    </lineage>
</organism>
<keyword evidence="3" id="KW-1048">Host nucleus</keyword>
<dbReference type="Gene3D" id="3.40.1310.20">
    <property type="match status" value="1"/>
</dbReference>
<comment type="subcellular location">
    <subcellularLocation>
        <location evidence="2">Host nucleus</location>
    </subcellularLocation>
</comment>
<sequence>MSQDKTPKRQVKLSPSKDDVKLIIPDLRMSPTPLPIGAKDDYYARMFAENEAHRMKLMEDFENEDTDVIINDDTDVLEDEDLVIDLSKGGYYRPSLETNKKAEVMKLREERRKVRAKMALIEDDDDVDGIPAAKPRKPKVRLAEHPSFEELNPLKVMGRGNKCQRYCFTWNNPSICFTWNNPSIDGEALAEFLEGKHEVRLAVFQLEVGTNGVEHFQGYLETNKRMYTTGFQAMMAPFKMTALHAKSSKKANFKYCTKDDGRVEGPWYVKCDEDECKNKHGKQGKRTDMDRFADLVMEQKGITTKVIEEMPGHAAQFGKHGLNLLAMWQLAKAQEEDDAFWDEELAREDRGEETVGQQQRHLELYWGPTAIGKTTRINLRIRRERLGQKYVKDCSHKWWDGYKGEEVVVMDEFKGDSYGSIEQFNNTTNMGPWQVETKGGMACLLAKTMFFASNRHPSHWWKKNKSGDEYLNSNDARYRAMARRFKVVHWWNDAGEYTKLVNPGPRPVPNDLNGNAQDQWLYEEAQWNRFWTWRHRPAQEGDSAEEMATNYFTYF</sequence>
<proteinExistence type="predicted"/>
<dbReference type="GO" id="GO:0006260">
    <property type="term" value="P:DNA replication"/>
    <property type="evidence" value="ECO:0007669"/>
    <property type="project" value="UniProtKB-KW"/>
</dbReference>
<comment type="cofactor">
    <cofactor evidence="1">
        <name>Mn(2+)</name>
        <dbReference type="ChEBI" id="CHEBI:29035"/>
    </cofactor>
</comment>
<evidence type="ECO:0000259" key="16">
    <source>
        <dbReference type="PROSITE" id="PS52020"/>
    </source>
</evidence>
<dbReference type="GO" id="GO:0003677">
    <property type="term" value="F:DNA binding"/>
    <property type="evidence" value="ECO:0007669"/>
    <property type="project" value="UniProtKB-KW"/>
</dbReference>